<proteinExistence type="predicted"/>
<evidence type="ECO:0000313" key="2">
    <source>
        <dbReference type="Proteomes" id="UP000294513"/>
    </source>
</evidence>
<accession>A0A4R5CDZ8</accession>
<reference evidence="1 2" key="1">
    <citation type="submission" date="2019-03" db="EMBL/GenBank/DDBJ databases">
        <title>Draft genome sequences of novel Actinobacteria.</title>
        <authorList>
            <person name="Sahin N."/>
            <person name="Ay H."/>
            <person name="Saygin H."/>
        </authorList>
    </citation>
    <scope>NUCLEOTIDE SEQUENCE [LARGE SCALE GENOMIC DNA]</scope>
    <source>
        <strain evidence="1 2">H3C3</strain>
    </source>
</reference>
<organism evidence="1 2">
    <name type="scientific">Actinomadura rubrisoli</name>
    <dbReference type="NCBI Taxonomy" id="2530368"/>
    <lineage>
        <taxon>Bacteria</taxon>
        <taxon>Bacillati</taxon>
        <taxon>Actinomycetota</taxon>
        <taxon>Actinomycetes</taxon>
        <taxon>Streptosporangiales</taxon>
        <taxon>Thermomonosporaceae</taxon>
        <taxon>Actinomadura</taxon>
    </lineage>
</organism>
<name>A0A4R5CDZ8_9ACTN</name>
<gene>
    <name evidence="1" type="ORF">E1298_01770</name>
</gene>
<dbReference type="EMBL" id="SMKU01000003">
    <property type="protein sequence ID" value="TDD97189.1"/>
    <property type="molecule type" value="Genomic_DNA"/>
</dbReference>
<protein>
    <submittedName>
        <fullName evidence="1">Uncharacterized protein</fullName>
    </submittedName>
</protein>
<dbReference type="RefSeq" id="WP_131888949.1">
    <property type="nucleotide sequence ID" value="NZ_SMKU01000003.1"/>
</dbReference>
<keyword evidence="2" id="KW-1185">Reference proteome</keyword>
<evidence type="ECO:0000313" key="1">
    <source>
        <dbReference type="EMBL" id="TDD97189.1"/>
    </source>
</evidence>
<sequence length="115" mass="12611">MVSEARKINLNDVITFHGYSDGVVTLSAALKDGTGAVVIQGTPAQFDDVYGALKAAQGVKKYTVWAEWRSPANEPGRRLIMAGLSLDQAEKLRERVADIYDSNVWVEEARRGTKT</sequence>
<comment type="caution">
    <text evidence="1">The sequence shown here is derived from an EMBL/GenBank/DDBJ whole genome shotgun (WGS) entry which is preliminary data.</text>
</comment>
<dbReference type="AlphaFoldDB" id="A0A4R5CDZ8"/>
<dbReference type="Proteomes" id="UP000294513">
    <property type="component" value="Unassembled WGS sequence"/>
</dbReference>